<dbReference type="InterPro" id="IPR000433">
    <property type="entry name" value="Znf_ZZ"/>
</dbReference>
<keyword evidence="1" id="KW-0479">Metal-binding</keyword>
<dbReference type="Pfam" id="PF00569">
    <property type="entry name" value="ZZ"/>
    <property type="match status" value="1"/>
</dbReference>
<organism evidence="5 6">
    <name type="scientific">Trypanosoma equiperdum</name>
    <dbReference type="NCBI Taxonomy" id="5694"/>
    <lineage>
        <taxon>Eukaryota</taxon>
        <taxon>Discoba</taxon>
        <taxon>Euglenozoa</taxon>
        <taxon>Kinetoplastea</taxon>
        <taxon>Metakinetoplastina</taxon>
        <taxon>Trypanosomatida</taxon>
        <taxon>Trypanosomatidae</taxon>
        <taxon>Trypanosoma</taxon>
    </lineage>
</organism>
<reference evidence="5" key="1">
    <citation type="submission" date="2016-09" db="EMBL/GenBank/DDBJ databases">
        <authorList>
            <person name="Hebert L."/>
            <person name="Moumen B."/>
        </authorList>
    </citation>
    <scope>NUCLEOTIDE SEQUENCE [LARGE SCALE GENOMIC DNA]</scope>
    <source>
        <strain evidence="5">OVI</strain>
    </source>
</reference>
<comment type="caution">
    <text evidence="5">The sequence shown here is derived from an EMBL/GenBank/DDBJ whole genome shotgun (WGS) entry which is preliminary data.</text>
</comment>
<dbReference type="VEuPathDB" id="TriTrypDB:TEOVI_000316300"/>
<dbReference type="SMART" id="SM00291">
    <property type="entry name" value="ZnF_ZZ"/>
    <property type="match status" value="1"/>
</dbReference>
<evidence type="ECO:0000256" key="2">
    <source>
        <dbReference type="ARBA" id="ARBA00022771"/>
    </source>
</evidence>
<evidence type="ECO:0000313" key="5">
    <source>
        <dbReference type="EMBL" id="SCU71582.1"/>
    </source>
</evidence>
<dbReference type="RefSeq" id="XP_067082220.1">
    <property type="nucleotide sequence ID" value="XM_067226119.1"/>
</dbReference>
<dbReference type="InterPro" id="IPR052260">
    <property type="entry name" value="Autophagy_Rcpt_SigReg"/>
</dbReference>
<dbReference type="AlphaFoldDB" id="A0A1G4IGN6"/>
<sequence length="719" mass="79904">MDGSECFLVTPTRWGLMLEYEREDAVALLRQKLAFFSSDSLTLTEREDVLLSSGAESSKTDSLLIYGSVALVRKEAFLWFLRVIRLTLVEDMASQVVICPQIGDAVPNLLLPPLWETGQTKSFRRWSVVYWAMRCGILRGIKKRYELTQLYLDQIVSIGAGGDDFDVREEEEAAFLQEKLFHNAHQELRESVLEAKNAPFDIYHSACNEERINLSFVVSNVPTLIVVWASWDGASLDWLRKNIFNREVTCSCDPVPRPTFVADLKIRDPWLRVVREFTSIPNGEANQPVEEVSGIAKCAQIVLISVDEEQGAAVGCLKGLIDGIDGWKSPIVPLMPLWSGPKGMLSELSSALGFSRLPYFMAVQNTRVETAKGDAKQFPRICYVTPNGQGEVPPTQSCTEGNTAELGECGMNSPDWHLVDKGERQRVTGEIERFLLSTDAPLRFHARVDKTYHSLGTPTSASSESHQPDVSSFVSLSGTISSLDLAKLKNALRVFAGVRNSAVNLNVIKPSCPLLVELNPATPTKYIRGVQRCVTCSECHKDILIDKEYHFRCIQCSQVNGTLCKICFEGAKHPAHHILLRMNVETPTTVELLWGPSNVAPLELFRGVLVTNKRNTHIGVYCNLCAQLVRGRRWKCAMCYDFDICNGCIEENCMKFSDAGEVSFVVSDGVGHGQKNTLSSSYHTKDHMFLCVRHACGSAGDACLRPVMEPNAVKLLLEG</sequence>
<evidence type="ECO:0000313" key="6">
    <source>
        <dbReference type="Proteomes" id="UP000195570"/>
    </source>
</evidence>
<keyword evidence="2" id="KW-0863">Zinc-finger</keyword>
<dbReference type="PANTHER" id="PTHR15090">
    <property type="entry name" value="SEQUESTOSOME 1-RELATED"/>
    <property type="match status" value="1"/>
</dbReference>
<name>A0A1G4IGN6_TRYEQ</name>
<dbReference type="GeneID" id="92377103"/>
<evidence type="ECO:0000256" key="1">
    <source>
        <dbReference type="ARBA" id="ARBA00022723"/>
    </source>
</evidence>
<proteinExistence type="predicted"/>
<dbReference type="EMBL" id="CZPT02001668">
    <property type="protein sequence ID" value="SCU71582.1"/>
    <property type="molecule type" value="Genomic_DNA"/>
</dbReference>
<feature type="domain" description="ZZ-type" evidence="4">
    <location>
        <begin position="622"/>
        <end position="648"/>
    </location>
</feature>
<dbReference type="Gene3D" id="3.30.60.90">
    <property type="match status" value="1"/>
</dbReference>
<dbReference type="Proteomes" id="UP000195570">
    <property type="component" value="Unassembled WGS sequence"/>
</dbReference>
<keyword evidence="3" id="KW-0862">Zinc</keyword>
<dbReference type="GO" id="GO:0008270">
    <property type="term" value="F:zinc ion binding"/>
    <property type="evidence" value="ECO:0007669"/>
    <property type="project" value="UniProtKB-KW"/>
</dbReference>
<evidence type="ECO:0000259" key="4">
    <source>
        <dbReference type="PROSITE" id="PS01357"/>
    </source>
</evidence>
<evidence type="ECO:0000256" key="3">
    <source>
        <dbReference type="ARBA" id="ARBA00022833"/>
    </source>
</evidence>
<keyword evidence="6" id="KW-1185">Reference proteome</keyword>
<accession>A0A1G4IGN6</accession>
<gene>
    <name evidence="5" type="ORF">TEOVI_000316300</name>
</gene>
<dbReference type="InterPro" id="IPR043145">
    <property type="entry name" value="Znf_ZZ_sf"/>
</dbReference>
<dbReference type="SUPFAM" id="SSF57850">
    <property type="entry name" value="RING/U-box"/>
    <property type="match status" value="1"/>
</dbReference>
<dbReference type="PROSITE" id="PS01357">
    <property type="entry name" value="ZF_ZZ_1"/>
    <property type="match status" value="1"/>
</dbReference>
<protein>
    <submittedName>
        <fullName evidence="5">E3 ubiquitin-protein ligase KCMF1, putative</fullName>
    </submittedName>
</protein>